<gene>
    <name evidence="2" type="ORF">Fcan01_03652</name>
</gene>
<dbReference type="CDD" id="cd00170">
    <property type="entry name" value="SEC14"/>
    <property type="match status" value="1"/>
</dbReference>
<evidence type="ECO:0000313" key="2">
    <source>
        <dbReference type="EMBL" id="OXA63113.1"/>
    </source>
</evidence>
<sequence>MSFHSDQEKQLITKFRSRVFDILKPGEDRSDQFLLRWIRAQDGNIEKAELMIRKSFDWRREYGFDDILYQAIDPVLMHLCPYSMLGLDTLGHPGKWHATQSSDYFSKLIVMRVVQNADELLSEVAVVSFSIGRWDLARIVNEGREVEFVTHYTQLFEKAMERIRDSNKGRKPWEFQNTQFTAIADWAGYSYQQLVNFKAVQLMLKLASSFDSHYPETLYKAFYINCPAIFPRLFAMLKPVMRDKTVARIKVYGTNRQEWEGKIKRLVHSNQLPPEYGGTAGPVSLSAAQGQTTTLTTTGAYPQ</sequence>
<dbReference type="SUPFAM" id="SSF52087">
    <property type="entry name" value="CRAL/TRIO domain"/>
    <property type="match status" value="1"/>
</dbReference>
<dbReference type="Gene3D" id="3.40.525.10">
    <property type="entry name" value="CRAL-TRIO lipid binding domain"/>
    <property type="match status" value="1"/>
</dbReference>
<dbReference type="Proteomes" id="UP000198287">
    <property type="component" value="Unassembled WGS sequence"/>
</dbReference>
<proteinExistence type="predicted"/>
<feature type="domain" description="CRAL-TRIO" evidence="1">
    <location>
        <begin position="126"/>
        <end position="284"/>
    </location>
</feature>
<evidence type="ECO:0000313" key="3">
    <source>
        <dbReference type="Proteomes" id="UP000198287"/>
    </source>
</evidence>
<dbReference type="EMBL" id="LNIX01000001">
    <property type="protein sequence ID" value="OXA63113.1"/>
    <property type="molecule type" value="Genomic_DNA"/>
</dbReference>
<name>A0A226EZW8_FOLCA</name>
<dbReference type="Pfam" id="PF00650">
    <property type="entry name" value="CRAL_TRIO"/>
    <property type="match status" value="1"/>
</dbReference>
<dbReference type="InterPro" id="IPR036273">
    <property type="entry name" value="CRAL/TRIO_N_dom_sf"/>
</dbReference>
<dbReference type="InterPro" id="IPR001251">
    <property type="entry name" value="CRAL-TRIO_dom"/>
</dbReference>
<dbReference type="GO" id="GO:0005737">
    <property type="term" value="C:cytoplasm"/>
    <property type="evidence" value="ECO:0007669"/>
    <property type="project" value="TreeGrafter"/>
</dbReference>
<dbReference type="PANTHER" id="PTHR23324">
    <property type="entry name" value="SEC14 RELATED PROTEIN"/>
    <property type="match status" value="1"/>
</dbReference>
<dbReference type="AlphaFoldDB" id="A0A226EZW8"/>
<accession>A0A226EZW8</accession>
<comment type="caution">
    <text evidence="2">The sequence shown here is derived from an EMBL/GenBank/DDBJ whole genome shotgun (WGS) entry which is preliminary data.</text>
</comment>
<protein>
    <recommendedName>
        <fullName evidence="1">CRAL-TRIO domain-containing protein</fullName>
    </recommendedName>
</protein>
<dbReference type="PROSITE" id="PS50191">
    <property type="entry name" value="CRAL_TRIO"/>
    <property type="match status" value="1"/>
</dbReference>
<dbReference type="SUPFAM" id="SSF46938">
    <property type="entry name" value="CRAL/TRIO N-terminal domain"/>
    <property type="match status" value="1"/>
</dbReference>
<dbReference type="OrthoDB" id="1434354at2759"/>
<dbReference type="SMART" id="SM01100">
    <property type="entry name" value="CRAL_TRIO_N"/>
    <property type="match status" value="1"/>
</dbReference>
<dbReference type="PANTHER" id="PTHR23324:SF83">
    <property type="entry name" value="SEC14-LIKE PROTEIN 2"/>
    <property type="match status" value="1"/>
</dbReference>
<dbReference type="InterPro" id="IPR051064">
    <property type="entry name" value="SEC14/CRAL-TRIO_domain"/>
</dbReference>
<evidence type="ECO:0000259" key="1">
    <source>
        <dbReference type="PROSITE" id="PS50191"/>
    </source>
</evidence>
<dbReference type="InterPro" id="IPR036865">
    <property type="entry name" value="CRAL-TRIO_dom_sf"/>
</dbReference>
<reference evidence="2 3" key="1">
    <citation type="submission" date="2015-12" db="EMBL/GenBank/DDBJ databases">
        <title>The genome of Folsomia candida.</title>
        <authorList>
            <person name="Faddeeva A."/>
            <person name="Derks M.F."/>
            <person name="Anvar Y."/>
            <person name="Smit S."/>
            <person name="Van Straalen N."/>
            <person name="Roelofs D."/>
        </authorList>
    </citation>
    <scope>NUCLEOTIDE SEQUENCE [LARGE SCALE GENOMIC DNA]</scope>
    <source>
        <strain evidence="2 3">VU population</strain>
        <tissue evidence="2">Whole body</tissue>
    </source>
</reference>
<dbReference type="InterPro" id="IPR011074">
    <property type="entry name" value="CRAL/TRIO_N_dom"/>
</dbReference>
<dbReference type="SMART" id="SM00516">
    <property type="entry name" value="SEC14"/>
    <property type="match status" value="1"/>
</dbReference>
<organism evidence="2 3">
    <name type="scientific">Folsomia candida</name>
    <name type="common">Springtail</name>
    <dbReference type="NCBI Taxonomy" id="158441"/>
    <lineage>
        <taxon>Eukaryota</taxon>
        <taxon>Metazoa</taxon>
        <taxon>Ecdysozoa</taxon>
        <taxon>Arthropoda</taxon>
        <taxon>Hexapoda</taxon>
        <taxon>Collembola</taxon>
        <taxon>Entomobryomorpha</taxon>
        <taxon>Isotomoidea</taxon>
        <taxon>Isotomidae</taxon>
        <taxon>Proisotominae</taxon>
        <taxon>Folsomia</taxon>
    </lineage>
</organism>
<keyword evidence="3" id="KW-1185">Reference proteome</keyword>